<evidence type="ECO:0008006" key="5">
    <source>
        <dbReference type="Google" id="ProtNLM"/>
    </source>
</evidence>
<protein>
    <recommendedName>
        <fullName evidence="5">Anti-sigma factor</fullName>
    </recommendedName>
</protein>
<evidence type="ECO:0000313" key="3">
    <source>
        <dbReference type="EMBL" id="MDJ1499297.1"/>
    </source>
</evidence>
<reference evidence="3" key="1">
    <citation type="submission" date="2023-05" db="EMBL/GenBank/DDBJ databases">
        <authorList>
            <person name="Zhang X."/>
        </authorList>
    </citation>
    <scope>NUCLEOTIDE SEQUENCE</scope>
    <source>
        <strain evidence="3">BD1B2-1</strain>
    </source>
</reference>
<proteinExistence type="predicted"/>
<accession>A0AAE3R266</accession>
<keyword evidence="2" id="KW-0812">Transmembrane</keyword>
<dbReference type="RefSeq" id="WP_314508825.1">
    <property type="nucleotide sequence ID" value="NZ_JASJOU010000001.1"/>
</dbReference>
<keyword evidence="2" id="KW-1133">Transmembrane helix</keyword>
<organism evidence="3 4">
    <name type="scientific">Xanthocytophaga agilis</name>
    <dbReference type="NCBI Taxonomy" id="3048010"/>
    <lineage>
        <taxon>Bacteria</taxon>
        <taxon>Pseudomonadati</taxon>
        <taxon>Bacteroidota</taxon>
        <taxon>Cytophagia</taxon>
        <taxon>Cytophagales</taxon>
        <taxon>Rhodocytophagaceae</taxon>
        <taxon>Xanthocytophaga</taxon>
    </lineage>
</organism>
<gene>
    <name evidence="3" type="ORF">QNI22_01500</name>
</gene>
<evidence type="ECO:0000256" key="2">
    <source>
        <dbReference type="SAM" id="Phobius"/>
    </source>
</evidence>
<feature type="transmembrane region" description="Helical" evidence="2">
    <location>
        <begin position="49"/>
        <end position="67"/>
    </location>
</feature>
<comment type="caution">
    <text evidence="3">The sequence shown here is derived from an EMBL/GenBank/DDBJ whole genome shotgun (WGS) entry which is preliminary data.</text>
</comment>
<keyword evidence="1" id="KW-0175">Coiled coil</keyword>
<evidence type="ECO:0000256" key="1">
    <source>
        <dbReference type="SAM" id="Coils"/>
    </source>
</evidence>
<dbReference type="EMBL" id="JASJOU010000001">
    <property type="protein sequence ID" value="MDJ1499297.1"/>
    <property type="molecule type" value="Genomic_DNA"/>
</dbReference>
<sequence length="193" mass="22182">MSKLEQFIRNNRQEFDTFDPGSDLWKGIEQKLNEKEKKSIRLLWFQTPMMRYAAAAIIVFVMGYGVFQLGRYSAEGTPEGRVATANLNVTQISPELAQAEAYYTSLINEEKALLDPKEVEALGLKDDFNEDLAVLDSTYKNLKKELVTEPNKDRIIAAMVKNLQLRVEIIRQQIETLQRVNKNQRKEPKSLSI</sequence>
<keyword evidence="4" id="KW-1185">Reference proteome</keyword>
<keyword evidence="2" id="KW-0472">Membrane</keyword>
<dbReference type="Proteomes" id="UP001232063">
    <property type="component" value="Unassembled WGS sequence"/>
</dbReference>
<feature type="coiled-coil region" evidence="1">
    <location>
        <begin position="125"/>
        <end position="187"/>
    </location>
</feature>
<evidence type="ECO:0000313" key="4">
    <source>
        <dbReference type="Proteomes" id="UP001232063"/>
    </source>
</evidence>
<name>A0AAE3R266_9BACT</name>
<dbReference type="AlphaFoldDB" id="A0AAE3R266"/>